<reference evidence="3" key="1">
    <citation type="journal article" date="2019" name="Int. J. Syst. Evol. Microbiol.">
        <title>The Global Catalogue of Microorganisms (GCM) 10K type strain sequencing project: providing services to taxonomists for standard genome sequencing and annotation.</title>
        <authorList>
            <consortium name="The Broad Institute Genomics Platform"/>
            <consortium name="The Broad Institute Genome Sequencing Center for Infectious Disease"/>
            <person name="Wu L."/>
            <person name="Ma J."/>
        </authorList>
    </citation>
    <scope>NUCLEOTIDE SEQUENCE [LARGE SCALE GENOMIC DNA]</scope>
    <source>
        <strain evidence="3">JCM 4866</strain>
    </source>
</reference>
<gene>
    <name evidence="2" type="ORF">GCM10010383_45820</name>
</gene>
<feature type="region of interest" description="Disordered" evidence="1">
    <location>
        <begin position="1"/>
        <end position="57"/>
    </location>
</feature>
<comment type="caution">
    <text evidence="2">The sequence shown here is derived from an EMBL/GenBank/DDBJ whole genome shotgun (WGS) entry which is preliminary data.</text>
</comment>
<keyword evidence="3" id="KW-1185">Reference proteome</keyword>
<organism evidence="2 3">
    <name type="scientific">Streptomyces lomondensis</name>
    <dbReference type="NCBI Taxonomy" id="68229"/>
    <lineage>
        <taxon>Bacteria</taxon>
        <taxon>Bacillati</taxon>
        <taxon>Actinomycetota</taxon>
        <taxon>Actinomycetes</taxon>
        <taxon>Kitasatosporales</taxon>
        <taxon>Streptomycetaceae</taxon>
        <taxon>Streptomyces</taxon>
    </lineage>
</organism>
<evidence type="ECO:0000313" key="3">
    <source>
        <dbReference type="Proteomes" id="UP000617743"/>
    </source>
</evidence>
<evidence type="ECO:0000256" key="1">
    <source>
        <dbReference type="SAM" id="MobiDB-lite"/>
    </source>
</evidence>
<sequence>MSVTSASTRRTLGPSGDTANRSAPSVPDRMPASTPTPRSSSTAATSSAPGSCQLTEAWSGRTVQLRIRAGRAAGSGSAHAPVVTPTGTATRARIAASVSASTRGDNVSRPHGVLGWTWTSVAPAATAAAAESAIDSGVSGTAVPSAAVRGPFRHTCTMSAMVPAGTDSGGAASPAHPPRTRIRQADTSNLARLASARASGVSTGRGTRIPQSVQTGPAEGS</sequence>
<dbReference type="EMBL" id="BMWC01000006">
    <property type="protein sequence ID" value="GGX10503.1"/>
    <property type="molecule type" value="Genomic_DNA"/>
</dbReference>
<feature type="compositionally biased region" description="Polar residues" evidence="1">
    <location>
        <begin position="200"/>
        <end position="215"/>
    </location>
</feature>
<feature type="compositionally biased region" description="Polar residues" evidence="1">
    <location>
        <begin position="1"/>
        <end position="10"/>
    </location>
</feature>
<evidence type="ECO:0000313" key="2">
    <source>
        <dbReference type="EMBL" id="GGX10503.1"/>
    </source>
</evidence>
<feature type="compositionally biased region" description="Low complexity" evidence="1">
    <location>
        <begin position="31"/>
        <end position="49"/>
    </location>
</feature>
<name>A0ABQ2XCS9_9ACTN</name>
<proteinExistence type="predicted"/>
<feature type="region of interest" description="Disordered" evidence="1">
    <location>
        <begin position="163"/>
        <end position="221"/>
    </location>
</feature>
<protein>
    <submittedName>
        <fullName evidence="2">Uncharacterized protein</fullName>
    </submittedName>
</protein>
<feature type="compositionally biased region" description="Low complexity" evidence="1">
    <location>
        <begin position="190"/>
        <end position="199"/>
    </location>
</feature>
<accession>A0ABQ2XCS9</accession>
<dbReference type="Proteomes" id="UP000617743">
    <property type="component" value="Unassembled WGS sequence"/>
</dbReference>
<feature type="region of interest" description="Disordered" evidence="1">
    <location>
        <begin position="70"/>
        <end position="89"/>
    </location>
</feature>